<organism evidence="3 4">
    <name type="scientific">Cyprinodon variegatus</name>
    <name type="common">Sheepshead minnow</name>
    <dbReference type="NCBI Taxonomy" id="28743"/>
    <lineage>
        <taxon>Eukaryota</taxon>
        <taxon>Metazoa</taxon>
        <taxon>Chordata</taxon>
        <taxon>Craniata</taxon>
        <taxon>Vertebrata</taxon>
        <taxon>Euteleostomi</taxon>
        <taxon>Actinopterygii</taxon>
        <taxon>Neopterygii</taxon>
        <taxon>Teleostei</taxon>
        <taxon>Neoteleostei</taxon>
        <taxon>Acanthomorphata</taxon>
        <taxon>Ovalentaria</taxon>
        <taxon>Atherinomorphae</taxon>
        <taxon>Cyprinodontiformes</taxon>
        <taxon>Cyprinodontidae</taxon>
        <taxon>Cyprinodon</taxon>
    </lineage>
</organism>
<dbReference type="AlphaFoldDB" id="A0A3Q2CKU8"/>
<feature type="compositionally biased region" description="Basic and acidic residues" evidence="2">
    <location>
        <begin position="852"/>
        <end position="895"/>
    </location>
</feature>
<accession>A0A3Q2CKU8</accession>
<evidence type="ECO:0000313" key="4">
    <source>
        <dbReference type="Proteomes" id="UP000265020"/>
    </source>
</evidence>
<dbReference type="OrthoDB" id="6020087at2759"/>
<evidence type="ECO:0000256" key="1">
    <source>
        <dbReference type="ARBA" id="ARBA00010560"/>
    </source>
</evidence>
<dbReference type="RefSeq" id="XP_015259616.1">
    <property type="nucleotide sequence ID" value="XM_015404130.1"/>
</dbReference>
<dbReference type="GO" id="GO:0005634">
    <property type="term" value="C:nucleus"/>
    <property type="evidence" value="ECO:0007669"/>
    <property type="project" value="InterPro"/>
</dbReference>
<dbReference type="KEGG" id="cvg:107104182"/>
<feature type="region of interest" description="Disordered" evidence="2">
    <location>
        <begin position="1"/>
        <end position="185"/>
    </location>
</feature>
<feature type="compositionally biased region" description="Basic residues" evidence="2">
    <location>
        <begin position="973"/>
        <end position="985"/>
    </location>
</feature>
<feature type="compositionally biased region" description="Low complexity" evidence="2">
    <location>
        <begin position="1077"/>
        <end position="1092"/>
    </location>
</feature>
<reference evidence="3" key="1">
    <citation type="submission" date="2025-08" db="UniProtKB">
        <authorList>
            <consortium name="Ensembl"/>
        </authorList>
    </citation>
    <scope>IDENTIFICATION</scope>
</reference>
<evidence type="ECO:0000256" key="2">
    <source>
        <dbReference type="SAM" id="MobiDB-lite"/>
    </source>
</evidence>
<name>A0A3Q2CKU8_CYPVA</name>
<feature type="compositionally biased region" description="Basic residues" evidence="2">
    <location>
        <begin position="115"/>
        <end position="126"/>
    </location>
</feature>
<feature type="compositionally biased region" description="Basic and acidic residues" evidence="2">
    <location>
        <begin position="819"/>
        <end position="843"/>
    </location>
</feature>
<dbReference type="GeneID" id="107104182"/>
<feature type="compositionally biased region" description="Basic and acidic residues" evidence="2">
    <location>
        <begin position="906"/>
        <end position="918"/>
    </location>
</feature>
<feature type="compositionally biased region" description="Basic and acidic residues" evidence="2">
    <location>
        <begin position="1066"/>
        <end position="1076"/>
    </location>
</feature>
<feature type="compositionally biased region" description="Basic and acidic residues" evidence="2">
    <location>
        <begin position="1017"/>
        <end position="1040"/>
    </location>
</feature>
<protein>
    <submittedName>
        <fullName evidence="3">Round spermatid basic protein 1 like</fullName>
    </submittedName>
</protein>
<feature type="region of interest" description="Disordered" evidence="2">
    <location>
        <begin position="722"/>
        <end position="1133"/>
    </location>
</feature>
<feature type="compositionally biased region" description="Low complexity" evidence="2">
    <location>
        <begin position="133"/>
        <end position="148"/>
    </location>
</feature>
<evidence type="ECO:0000313" key="3">
    <source>
        <dbReference type="Ensembl" id="ENSCVAP00000005913.1"/>
    </source>
</evidence>
<reference evidence="3" key="2">
    <citation type="submission" date="2025-09" db="UniProtKB">
        <authorList>
            <consortium name="Ensembl"/>
        </authorList>
    </citation>
    <scope>IDENTIFICATION</scope>
</reference>
<dbReference type="PANTHER" id="PTHR13354:SF9">
    <property type="entry name" value="LYSINE-SPECIFIC DEMETHYLASE RSBN1L"/>
    <property type="match status" value="1"/>
</dbReference>
<dbReference type="GeneTree" id="ENSGT00390000001969"/>
<feature type="compositionally biased region" description="Polar residues" evidence="2">
    <location>
        <begin position="758"/>
        <end position="767"/>
    </location>
</feature>
<dbReference type="OMA" id="CTHKHKS"/>
<proteinExistence type="inferred from homology"/>
<feature type="compositionally biased region" description="Polar residues" evidence="2">
    <location>
        <begin position="731"/>
        <end position="740"/>
    </location>
</feature>
<keyword evidence="4" id="KW-1185">Reference proteome</keyword>
<sequence>MAESVDSMHFAANSKTNSPKPLLAKRPPESRPQSSSDIFPPTPKKVRVEEKGLKHRKLNGEVCAGEKHNGKQSCGSPAKWSFGPAKASHSTASAMPTTPVRKIFKISNFLASPPKVKKAKEKRHKEKERSSEAPRSSAAAVERVSPASCHTKTENGDVKTLQRDHDVKEKDRQKKKEKNKEWKKHKLPPAHDIVRENGEAMTHQKESKEILSVGSEEELLLKKLKKKKKKKHKESEWVKERRSRPKMYHRSCQTVCTGMPLGLPEFLGQINGDSSSSGGLIHSTTSPHFQDPVSAVTIPSMVRDRFSYSCTSSASLPGLEFSRLIHIEQQANGGASVVHAYTEELSCLSPAEMERFAEEFVSLSFSEDGAQAARFVMGIIHGAASYLPDFLDYFSFKFPNATVKMEVLGKKDIETTTMANFHSQVKRTYSRGTYRAGAMRQVSLVGAVDEEVGNYFPEFLSMLEESPFLMRTLPWGTFSSLRLQSPTESDDGPIMWVRPGEQMIPMADMPKSPFKRKRSTNEIKNLQYLPRTSEPRELLFEDRTRAHADHIGQGFERQTTAAVGVLKAVRCGEDSDTPSRITKDVVCFHAGDFPDVVMRLQLDLHEPPLSQCVQWIDDAKLNQLRREGIRYARIQLYHDDIYFIPRGVVHQFKTVSAVCSLAWHIRLKQYHQQEEKKEEEREDLDEGETCSFSEALNRIKQEEDVEEEGNKCDFAVQTVTKMEEEDMEGQQEPTSHTLTHNFKEEEQDELDERKELVGTQSPTSVQNESEEAVFSPTAIEIKAEVIHEERKRGSETHQRLDGQEEAGQDATSLKFLQQIRKDSDVEEEQHQKKDQTDKTKDDTTSICNTPQIKKEKDKGKRERDERERTKEKKEKDREKKDRGKEREKVKTEGGREGGPLMLPQIKKKEEEEWIKDGSKSSQNALSAQRDEKWAKECDSKTQAHLKREKEHDKDRGTSQYRPDRDEARDSCSHKPKSTHGKKEKSSHKEGKDMGVSNTPGKLGREEGKTHKHTNQQGKKEGKKEKDGGKEEIRKKPEQKPARTLFTFDLFKPMEAHQTLALSLSDSRPKPQHHTDPRGSSSKSGSDSRTVVSTKGPKVKDSLQGKPSMASTLQDSIKQPLRTQTPQTQKDFLI</sequence>
<comment type="similarity">
    <text evidence="1">Belongs to the round spermatid basic protein 1 family.</text>
</comment>
<dbReference type="InterPro" id="IPR026306">
    <property type="entry name" value="RSBN1/Dpy-2/CEP530"/>
</dbReference>
<dbReference type="Ensembl" id="ENSCVAT00000005868.1">
    <property type="protein sequence ID" value="ENSCVAP00000005913.1"/>
    <property type="gene ID" value="ENSCVAG00000007378.1"/>
</dbReference>
<dbReference type="PANTHER" id="PTHR13354">
    <property type="entry name" value="ROUND SPERMATID BASIC PROTEIN 1"/>
    <property type="match status" value="1"/>
</dbReference>
<feature type="compositionally biased region" description="Basic and acidic residues" evidence="2">
    <location>
        <begin position="781"/>
        <end position="802"/>
    </location>
</feature>
<dbReference type="Proteomes" id="UP000265020">
    <property type="component" value="Unassembled WGS sequence"/>
</dbReference>
<feature type="compositionally biased region" description="Basic and acidic residues" evidence="2">
    <location>
        <begin position="151"/>
        <end position="180"/>
    </location>
</feature>
<feature type="compositionally biased region" description="Basic and acidic residues" evidence="2">
    <location>
        <begin position="928"/>
        <end position="972"/>
    </location>
</feature>
<feature type="compositionally biased region" description="Polar residues" evidence="2">
    <location>
        <begin position="1108"/>
        <end position="1133"/>
    </location>
</feature>